<evidence type="ECO:0000256" key="2">
    <source>
        <dbReference type="ARBA" id="ARBA00022525"/>
    </source>
</evidence>
<comment type="subcellular location">
    <subcellularLocation>
        <location evidence="1">Secreted</location>
    </subcellularLocation>
</comment>
<dbReference type="PANTHER" id="PTHR38050:SF2">
    <property type="entry name" value="FERULOYL ESTERASE C-RELATED"/>
    <property type="match status" value="1"/>
</dbReference>
<evidence type="ECO:0000313" key="9">
    <source>
        <dbReference type="EMBL" id="GIE21132.1"/>
    </source>
</evidence>
<feature type="chain" id="PRO_5046298749" description="Polyhydroxybutyrate depolymerase" evidence="8">
    <location>
        <begin position="24"/>
        <end position="309"/>
    </location>
</feature>
<evidence type="ECO:0000256" key="4">
    <source>
        <dbReference type="ARBA" id="ARBA00022729"/>
    </source>
</evidence>
<dbReference type="InterPro" id="IPR043595">
    <property type="entry name" value="FaeB/C/D"/>
</dbReference>
<keyword evidence="5" id="KW-0378">Hydrolase</keyword>
<evidence type="ECO:0000256" key="8">
    <source>
        <dbReference type="SAM" id="SignalP"/>
    </source>
</evidence>
<evidence type="ECO:0000256" key="7">
    <source>
        <dbReference type="ARBA" id="ARBA00023326"/>
    </source>
</evidence>
<comment type="caution">
    <text evidence="9">The sequence shown here is derived from an EMBL/GenBank/DDBJ whole genome shotgun (WGS) entry which is preliminary data.</text>
</comment>
<dbReference type="EMBL" id="BOMN01000053">
    <property type="protein sequence ID" value="GIE21132.1"/>
    <property type="molecule type" value="Genomic_DNA"/>
</dbReference>
<proteinExistence type="predicted"/>
<keyword evidence="2" id="KW-0964">Secreted</keyword>
<organism evidence="9 10">
    <name type="scientific">Winogradskya humida</name>
    <dbReference type="NCBI Taxonomy" id="113566"/>
    <lineage>
        <taxon>Bacteria</taxon>
        <taxon>Bacillati</taxon>
        <taxon>Actinomycetota</taxon>
        <taxon>Actinomycetes</taxon>
        <taxon>Micromonosporales</taxon>
        <taxon>Micromonosporaceae</taxon>
        <taxon>Winogradskya</taxon>
    </lineage>
</organism>
<gene>
    <name evidence="9" type="primary">lpqP</name>
    <name evidence="9" type="ORF">Ahu01nite_042340</name>
</gene>
<sequence length="309" mass="32355">MTALKRAALLCLLALTPAACTPAAPPPAPPPGRTTGTLTINGQERTFRLYRPATATKKAPLVVMLHGAAGTGRQAEATYGWNATADRNGFIVAYPDGLHRTWNISPDCCGAAARDNVNDIAFITALVAAIPSTDPTRTYATGISNGAMLTYRLACDTTLFAAIAPVAGTMINACPTPTPISLIHIHGTTDRTIPYAGGPGKRTTTSTPRLPTTINGPAVPALLATWRRTAHCPLPTTATAGTVTTVTATCPHGRAVELITIENAGHQWPGATSQPMLERLLHLDAPSTALDATPTIWNFFVTHPKLTSD</sequence>
<evidence type="ECO:0000256" key="5">
    <source>
        <dbReference type="ARBA" id="ARBA00022801"/>
    </source>
</evidence>
<dbReference type="RefSeq" id="WP_203838268.1">
    <property type="nucleotide sequence ID" value="NZ_BAAATV010000010.1"/>
</dbReference>
<feature type="signal peptide" evidence="8">
    <location>
        <begin position="1"/>
        <end position="23"/>
    </location>
</feature>
<evidence type="ECO:0000256" key="3">
    <source>
        <dbReference type="ARBA" id="ARBA00022651"/>
    </source>
</evidence>
<name>A0ABQ3ZRE5_9ACTN</name>
<evidence type="ECO:0008006" key="11">
    <source>
        <dbReference type="Google" id="ProtNLM"/>
    </source>
</evidence>
<reference evidence="9 10" key="1">
    <citation type="submission" date="2021-01" db="EMBL/GenBank/DDBJ databases">
        <title>Whole genome shotgun sequence of Actinoplanes humidus NBRC 14915.</title>
        <authorList>
            <person name="Komaki H."/>
            <person name="Tamura T."/>
        </authorList>
    </citation>
    <scope>NUCLEOTIDE SEQUENCE [LARGE SCALE GENOMIC DNA]</scope>
    <source>
        <strain evidence="9 10">NBRC 14915</strain>
    </source>
</reference>
<keyword evidence="3" id="KW-0858">Xylan degradation</keyword>
<evidence type="ECO:0000256" key="6">
    <source>
        <dbReference type="ARBA" id="ARBA00023277"/>
    </source>
</evidence>
<evidence type="ECO:0000256" key="1">
    <source>
        <dbReference type="ARBA" id="ARBA00004613"/>
    </source>
</evidence>
<keyword evidence="10" id="KW-1185">Reference proteome</keyword>
<dbReference type="SUPFAM" id="SSF53474">
    <property type="entry name" value="alpha/beta-Hydrolases"/>
    <property type="match status" value="1"/>
</dbReference>
<keyword evidence="6" id="KW-0119">Carbohydrate metabolism</keyword>
<dbReference type="Pfam" id="PF10503">
    <property type="entry name" value="Esterase_PHB"/>
    <property type="match status" value="1"/>
</dbReference>
<dbReference type="Gene3D" id="3.40.50.1820">
    <property type="entry name" value="alpha/beta hydrolase"/>
    <property type="match status" value="1"/>
</dbReference>
<dbReference type="PANTHER" id="PTHR38050">
    <property type="match status" value="1"/>
</dbReference>
<keyword evidence="7" id="KW-0624">Polysaccharide degradation</keyword>
<dbReference type="InterPro" id="IPR029058">
    <property type="entry name" value="AB_hydrolase_fold"/>
</dbReference>
<keyword evidence="4 8" id="KW-0732">Signal</keyword>
<accession>A0ABQ3ZRE5</accession>
<evidence type="ECO:0000313" key="10">
    <source>
        <dbReference type="Proteomes" id="UP000603200"/>
    </source>
</evidence>
<dbReference type="Proteomes" id="UP000603200">
    <property type="component" value="Unassembled WGS sequence"/>
</dbReference>
<dbReference type="InterPro" id="IPR010126">
    <property type="entry name" value="Esterase_phb"/>
</dbReference>
<protein>
    <recommendedName>
        <fullName evidence="11">Polyhydroxybutyrate depolymerase</fullName>
    </recommendedName>
</protein>